<dbReference type="PANTHER" id="PTHR23028">
    <property type="entry name" value="ACETYLTRANSFERASE"/>
    <property type="match status" value="1"/>
</dbReference>
<reference evidence="3 4" key="1">
    <citation type="submission" date="2020-08" db="EMBL/GenBank/DDBJ databases">
        <title>Emergence of ISAba1-mediated novel tet(X) in Acinetobacter variabilis from a chicken farm.</title>
        <authorList>
            <person name="Peng K."/>
            <person name="Li R."/>
        </authorList>
    </citation>
    <scope>NUCLEOTIDE SEQUENCE [LARGE SCALE GENOMIC DNA]</scope>
    <source>
        <strain evidence="3 4">XM9F202-2</strain>
    </source>
</reference>
<dbReference type="Pfam" id="PF19040">
    <property type="entry name" value="SGNH"/>
    <property type="match status" value="1"/>
</dbReference>
<keyword evidence="3" id="KW-0808">Transferase</keyword>
<evidence type="ECO:0000313" key="4">
    <source>
        <dbReference type="Proteomes" id="UP000596079"/>
    </source>
</evidence>
<evidence type="ECO:0000313" key="3">
    <source>
        <dbReference type="EMBL" id="QQN89069.1"/>
    </source>
</evidence>
<dbReference type="Proteomes" id="UP000596079">
    <property type="component" value="Chromosome"/>
</dbReference>
<protein>
    <submittedName>
        <fullName evidence="3">Acyltransferase</fullName>
    </submittedName>
</protein>
<sequence length="644" mass="73776">MKFRTDINGLRAIAVIAVMLFHFNAAWMPGGFVGVDVFFVISGFLMTGIIFKDLEHEKFSILKFYVARANRIIPALAALCLVLMVFGWFYLTPFDYKLLGKHAASSMTFLSNISYWKESGYFEAGTHEKWLLHTWSLSVEWQFYMIYPLVLIAMRKFMSIQTMKFVLLAGTILGFILSVIATYKWPNPAYFLLPTRAWEMMIGGIAYLYPLTLQENKKRLLEGTGLALILGSYFFISAEDLWPGYLAVFPVIGTFLMIQAHQNDSVITNNIVFQKLGAWSYSIYLWHWPLVVLIYIYSLPEYYVYAGIALSIILGFLSYKYIEQIKLPSYHQWKDVYRIKPLYFSLVLMSLGITLNIFNGFNTDLRQGAASEQAKFLDYYNEKFKNLRDAYWLKCDTYVSLTEHNSYDPDPVCITKQKEGGVFLWGDSHAEALSLGLRTLLKSKDIPFYQKTSSICRASLTEINYHKGVYKEACDYSNKLALKSIAELKPKIVVITQALKHDETNWENIGTSLLQLGVSNIVIVGPISQWKPSLPKVMVKPKNWNSTEDFIFDAGLDLRAVQVDEKMKKLQYPQGITYISLIDHLCKKDDVQQQYKCRIRAAQGEDLLQVDYGHLSESGSLFVGNTILSKYLLNLYSQGVTTNQ</sequence>
<dbReference type="Pfam" id="PF01757">
    <property type="entry name" value="Acyl_transf_3"/>
    <property type="match status" value="1"/>
</dbReference>
<feature type="domain" description="SGNH" evidence="2">
    <location>
        <begin position="409"/>
        <end position="627"/>
    </location>
</feature>
<name>A0A427MCV3_9GAMM</name>
<dbReference type="EMBL" id="CP060811">
    <property type="protein sequence ID" value="QQN89069.1"/>
    <property type="molecule type" value="Genomic_DNA"/>
</dbReference>
<dbReference type="RefSeq" id="WP_125278409.1">
    <property type="nucleotide sequence ID" value="NZ_CP060811.1"/>
</dbReference>
<organism evidence="3 4">
    <name type="scientific">Acinetobacter variabilis</name>
    <dbReference type="NCBI Taxonomy" id="70346"/>
    <lineage>
        <taxon>Bacteria</taxon>
        <taxon>Pseudomonadati</taxon>
        <taxon>Pseudomonadota</taxon>
        <taxon>Gammaproteobacteria</taxon>
        <taxon>Moraxellales</taxon>
        <taxon>Moraxellaceae</taxon>
        <taxon>Acinetobacter</taxon>
    </lineage>
</organism>
<dbReference type="GO" id="GO:0016747">
    <property type="term" value="F:acyltransferase activity, transferring groups other than amino-acyl groups"/>
    <property type="evidence" value="ECO:0007669"/>
    <property type="project" value="InterPro"/>
</dbReference>
<feature type="domain" description="Acyltransferase 3" evidence="1">
    <location>
        <begin position="6"/>
        <end position="317"/>
    </location>
</feature>
<evidence type="ECO:0000259" key="2">
    <source>
        <dbReference type="Pfam" id="PF19040"/>
    </source>
</evidence>
<dbReference type="GO" id="GO:0009103">
    <property type="term" value="P:lipopolysaccharide biosynthetic process"/>
    <property type="evidence" value="ECO:0007669"/>
    <property type="project" value="TreeGrafter"/>
</dbReference>
<evidence type="ECO:0000259" key="1">
    <source>
        <dbReference type="Pfam" id="PF01757"/>
    </source>
</evidence>
<dbReference type="AlphaFoldDB" id="A0A427MCV3"/>
<dbReference type="GO" id="GO:0016020">
    <property type="term" value="C:membrane"/>
    <property type="evidence" value="ECO:0007669"/>
    <property type="project" value="TreeGrafter"/>
</dbReference>
<dbReference type="InterPro" id="IPR002656">
    <property type="entry name" value="Acyl_transf_3_dom"/>
</dbReference>
<dbReference type="InterPro" id="IPR043968">
    <property type="entry name" value="SGNH"/>
</dbReference>
<gene>
    <name evidence="3" type="ORF">IAQ69_05245</name>
</gene>
<accession>A0A427MCV3</accession>
<dbReference type="PANTHER" id="PTHR23028:SF53">
    <property type="entry name" value="ACYL_TRANSF_3 DOMAIN-CONTAINING PROTEIN"/>
    <property type="match status" value="1"/>
</dbReference>
<dbReference type="InterPro" id="IPR050879">
    <property type="entry name" value="Acyltransferase_3"/>
</dbReference>
<proteinExistence type="predicted"/>
<keyword evidence="3" id="KW-0012">Acyltransferase</keyword>